<protein>
    <recommendedName>
        <fullName evidence="3">acid phosphatase</fullName>
        <ecNumber evidence="3">3.1.3.2</ecNumber>
    </recommendedName>
</protein>
<evidence type="ECO:0000256" key="3">
    <source>
        <dbReference type="ARBA" id="ARBA00012646"/>
    </source>
</evidence>
<keyword evidence="6" id="KW-1015">Disulfide bond</keyword>
<organism evidence="8 9">
    <name type="scientific">Aromia moschata</name>
    <dbReference type="NCBI Taxonomy" id="1265417"/>
    <lineage>
        <taxon>Eukaryota</taxon>
        <taxon>Metazoa</taxon>
        <taxon>Ecdysozoa</taxon>
        <taxon>Arthropoda</taxon>
        <taxon>Hexapoda</taxon>
        <taxon>Insecta</taxon>
        <taxon>Pterygota</taxon>
        <taxon>Neoptera</taxon>
        <taxon>Endopterygota</taxon>
        <taxon>Coleoptera</taxon>
        <taxon>Polyphaga</taxon>
        <taxon>Cucujiformia</taxon>
        <taxon>Chrysomeloidea</taxon>
        <taxon>Cerambycidae</taxon>
        <taxon>Cerambycinae</taxon>
        <taxon>Callichromatini</taxon>
        <taxon>Aromia</taxon>
    </lineage>
</organism>
<dbReference type="Gene3D" id="3.40.50.1240">
    <property type="entry name" value="Phosphoglycerate mutase-like"/>
    <property type="match status" value="1"/>
</dbReference>
<keyword evidence="5" id="KW-0378">Hydrolase</keyword>
<dbReference type="PANTHER" id="PTHR11567">
    <property type="entry name" value="ACID PHOSPHATASE-RELATED"/>
    <property type="match status" value="1"/>
</dbReference>
<name>A0AAV8YIA6_9CUCU</name>
<evidence type="ECO:0000256" key="4">
    <source>
        <dbReference type="ARBA" id="ARBA00022729"/>
    </source>
</evidence>
<dbReference type="Pfam" id="PF00328">
    <property type="entry name" value="His_Phos_2"/>
    <property type="match status" value="1"/>
</dbReference>
<reference evidence="8" key="1">
    <citation type="journal article" date="2023" name="Insect Mol. Biol.">
        <title>Genome sequencing provides insights into the evolution of gene families encoding plant cell wall-degrading enzymes in longhorned beetles.</title>
        <authorList>
            <person name="Shin N.R."/>
            <person name="Okamura Y."/>
            <person name="Kirsch R."/>
            <person name="Pauchet Y."/>
        </authorList>
    </citation>
    <scope>NUCLEOTIDE SEQUENCE</scope>
    <source>
        <strain evidence="8">AMC_N1</strain>
    </source>
</reference>
<evidence type="ECO:0000256" key="2">
    <source>
        <dbReference type="ARBA" id="ARBA00005375"/>
    </source>
</evidence>
<dbReference type="PANTHER" id="PTHR11567:SF211">
    <property type="entry name" value="PROSTATIC ACID PHOSPHATASE"/>
    <property type="match status" value="1"/>
</dbReference>
<keyword evidence="9" id="KW-1185">Reference proteome</keyword>
<evidence type="ECO:0000256" key="7">
    <source>
        <dbReference type="ARBA" id="ARBA00023180"/>
    </source>
</evidence>
<dbReference type="AlphaFoldDB" id="A0AAV8YIA6"/>
<sequence>MEPPEFSGDRRGGSETMRGSLVSVVVLLRHGDRAPYWSFPNDQYFDSSYWPMGHGQMTDKGKERMYQMGKWLRSRYSAFLPSEYSPSDIYVRATDVDRCLVSAATILAGLYPPQASTKTWNLKQAWQPIPIHTKPFFEDEVLGMKTECPKYDELFEELKDTEYYRNVSGAFKGFFQTVSTHTGWERVDLAEIKILHTVFEIYKSFNKCFLPSWYATLHEKTLTYLAGLAHAKFTHTTEMKRLVTGPFWATLFSYFDLVQDSTDIPKFMLFVSHDTTLVALLNSMDVFDDEPPAFGAALLWELRRTSEGAYYIEVGYKRTDGAEVETLVVPGCLEVCPYAHFKRILQEVTVDSDTWRKECEASRGNLGVFGFVRGVYRRFADFWWSKKADNKQKPFFTT</sequence>
<dbReference type="EC" id="3.1.3.2" evidence="3"/>
<evidence type="ECO:0000256" key="5">
    <source>
        <dbReference type="ARBA" id="ARBA00022801"/>
    </source>
</evidence>
<dbReference type="CDD" id="cd07061">
    <property type="entry name" value="HP_HAP_like"/>
    <property type="match status" value="1"/>
</dbReference>
<dbReference type="SUPFAM" id="SSF53254">
    <property type="entry name" value="Phosphoglycerate mutase-like"/>
    <property type="match status" value="1"/>
</dbReference>
<evidence type="ECO:0000313" key="9">
    <source>
        <dbReference type="Proteomes" id="UP001162162"/>
    </source>
</evidence>
<dbReference type="GO" id="GO:0003993">
    <property type="term" value="F:acid phosphatase activity"/>
    <property type="evidence" value="ECO:0007669"/>
    <property type="project" value="UniProtKB-EC"/>
</dbReference>
<dbReference type="EMBL" id="JAPWTK010000089">
    <property type="protein sequence ID" value="KAJ8951144.1"/>
    <property type="molecule type" value="Genomic_DNA"/>
</dbReference>
<keyword evidence="7" id="KW-0325">Glycoprotein</keyword>
<dbReference type="PROSITE" id="PS00778">
    <property type="entry name" value="HIS_ACID_PHOSPHAT_2"/>
    <property type="match status" value="1"/>
</dbReference>
<gene>
    <name evidence="8" type="ORF">NQ318_021588</name>
</gene>
<evidence type="ECO:0000256" key="1">
    <source>
        <dbReference type="ARBA" id="ARBA00000032"/>
    </source>
</evidence>
<dbReference type="Proteomes" id="UP001162162">
    <property type="component" value="Unassembled WGS sequence"/>
</dbReference>
<evidence type="ECO:0000313" key="8">
    <source>
        <dbReference type="EMBL" id="KAJ8951144.1"/>
    </source>
</evidence>
<comment type="caution">
    <text evidence="8">The sequence shown here is derived from an EMBL/GenBank/DDBJ whole genome shotgun (WGS) entry which is preliminary data.</text>
</comment>
<dbReference type="InterPro" id="IPR029033">
    <property type="entry name" value="His_PPase_superfam"/>
</dbReference>
<dbReference type="InterPro" id="IPR000560">
    <property type="entry name" value="His_Pase_clade-2"/>
</dbReference>
<keyword evidence="4" id="KW-0732">Signal</keyword>
<dbReference type="InterPro" id="IPR050645">
    <property type="entry name" value="Histidine_acid_phosphatase"/>
</dbReference>
<comment type="similarity">
    <text evidence="2">Belongs to the histidine acid phosphatase family.</text>
</comment>
<dbReference type="InterPro" id="IPR033379">
    <property type="entry name" value="Acid_Pase_AS"/>
</dbReference>
<evidence type="ECO:0000256" key="6">
    <source>
        <dbReference type="ARBA" id="ARBA00023157"/>
    </source>
</evidence>
<accession>A0AAV8YIA6</accession>
<comment type="catalytic activity">
    <reaction evidence="1">
        <text>a phosphate monoester + H2O = an alcohol + phosphate</text>
        <dbReference type="Rhea" id="RHEA:15017"/>
        <dbReference type="ChEBI" id="CHEBI:15377"/>
        <dbReference type="ChEBI" id="CHEBI:30879"/>
        <dbReference type="ChEBI" id="CHEBI:43474"/>
        <dbReference type="ChEBI" id="CHEBI:67140"/>
        <dbReference type="EC" id="3.1.3.2"/>
    </reaction>
</comment>
<proteinExistence type="inferred from homology"/>
<dbReference type="PROSITE" id="PS00616">
    <property type="entry name" value="HIS_ACID_PHOSPHAT_1"/>
    <property type="match status" value="1"/>
</dbReference>